<dbReference type="AlphaFoldDB" id="A0A2Z4PTJ9"/>
<accession>A0A2Z4PTJ9</accession>
<proteinExistence type="predicted"/>
<dbReference type="RefSeq" id="WP_112138674.1">
    <property type="nucleotide sequence ID" value="NZ_CP016181.1"/>
</dbReference>
<evidence type="ECO:0000313" key="1">
    <source>
        <dbReference type="EMBL" id="AWY00765.1"/>
    </source>
</evidence>
<organism evidence="1 2">
    <name type="scientific">Marinomonas primoryensis</name>
    <dbReference type="NCBI Taxonomy" id="178399"/>
    <lineage>
        <taxon>Bacteria</taxon>
        <taxon>Pseudomonadati</taxon>
        <taxon>Pseudomonadota</taxon>
        <taxon>Gammaproteobacteria</taxon>
        <taxon>Oceanospirillales</taxon>
        <taxon>Oceanospirillaceae</taxon>
        <taxon>Marinomonas</taxon>
    </lineage>
</organism>
<protein>
    <recommendedName>
        <fullName evidence="3">TIGR02646 family protein</fullName>
    </recommendedName>
</protein>
<evidence type="ECO:0008006" key="3">
    <source>
        <dbReference type="Google" id="ProtNLM"/>
    </source>
</evidence>
<evidence type="ECO:0000313" key="2">
    <source>
        <dbReference type="Proteomes" id="UP000249898"/>
    </source>
</evidence>
<gene>
    <name evidence="1" type="ORF">A8139_12870</name>
</gene>
<dbReference type="OrthoDB" id="8824552at2"/>
<dbReference type="EMBL" id="CP016181">
    <property type="protein sequence ID" value="AWY00765.1"/>
    <property type="molecule type" value="Genomic_DNA"/>
</dbReference>
<dbReference type="Proteomes" id="UP000249898">
    <property type="component" value="Chromosome"/>
</dbReference>
<name>A0A2Z4PTJ9_9GAMM</name>
<reference evidence="1 2" key="1">
    <citation type="submission" date="2016-06" db="EMBL/GenBank/DDBJ databases">
        <title>The sequenced genome of the ice-adhering bacterium Marinomonas primoryensis, from Antarctica.</title>
        <authorList>
            <person name="Graham L."/>
            <person name="Vance T.D.R."/>
            <person name="Davies P.L."/>
        </authorList>
    </citation>
    <scope>NUCLEOTIDE SEQUENCE [LARGE SCALE GENOMIC DNA]</scope>
    <source>
        <strain evidence="1 2">AceL</strain>
    </source>
</reference>
<dbReference type="Gene3D" id="1.10.30.50">
    <property type="match status" value="1"/>
</dbReference>
<sequence length="305" mass="34982">MRYIDIDEVDLELPDDWDDTVEQAWGYVNTKVEEAGAATIAKAQAEGWNAVKQIEEIESAKAKARKKAINAKSAVWGQLSAILSKRSNGKCWYCESNELRSDNPIDHFRPKGKVAECPDHPGYWWLAFDWKNYRFACTFCNSRRVDVETAGGKQDHFPVFIPPDWNKSEGDNNLEKPKLLDPTDEDDYKLLTFNKNGEACPNCDDEETEDYQKAKESIEKFHLNHCPTKKARKAIKQKIMQVVADTNELLAQGIDLKSGQIKSNKKELIKLIRPSCTTTKFNTAAKLYLREFEDNVWVKEILDRD</sequence>